<sequence length="76" mass="8771">MTSIYIVKDEESREPESIVKGHYSRETSKAVYIKLPDGKIICFPKSTINSAYSTNIHKLQEFIIDDWVLRKLGLII</sequence>
<reference evidence="1" key="1">
    <citation type="journal article" date="2015" name="Nature">
        <title>Complex archaea that bridge the gap between prokaryotes and eukaryotes.</title>
        <authorList>
            <person name="Spang A."/>
            <person name="Saw J.H."/>
            <person name="Jorgensen S.L."/>
            <person name="Zaremba-Niedzwiedzka K."/>
            <person name="Martijn J."/>
            <person name="Lind A.E."/>
            <person name="van Eijk R."/>
            <person name="Schleper C."/>
            <person name="Guy L."/>
            <person name="Ettema T.J."/>
        </authorList>
    </citation>
    <scope>NUCLEOTIDE SEQUENCE</scope>
</reference>
<organism evidence="1">
    <name type="scientific">marine sediment metagenome</name>
    <dbReference type="NCBI Taxonomy" id="412755"/>
    <lineage>
        <taxon>unclassified sequences</taxon>
        <taxon>metagenomes</taxon>
        <taxon>ecological metagenomes</taxon>
    </lineage>
</organism>
<comment type="caution">
    <text evidence="1">The sequence shown here is derived from an EMBL/GenBank/DDBJ whole genome shotgun (WGS) entry which is preliminary data.</text>
</comment>
<proteinExistence type="predicted"/>
<protein>
    <submittedName>
        <fullName evidence="1">Uncharacterized protein</fullName>
    </submittedName>
</protein>
<dbReference type="EMBL" id="LAZR01015619">
    <property type="protein sequence ID" value="KKM08129.1"/>
    <property type="molecule type" value="Genomic_DNA"/>
</dbReference>
<name>A0A0F9HAI0_9ZZZZ</name>
<accession>A0A0F9HAI0</accession>
<gene>
    <name evidence="1" type="ORF">LCGC14_1727020</name>
</gene>
<evidence type="ECO:0000313" key="1">
    <source>
        <dbReference type="EMBL" id="KKM08129.1"/>
    </source>
</evidence>
<dbReference type="AlphaFoldDB" id="A0A0F9HAI0"/>